<dbReference type="Gene3D" id="3.40.50.150">
    <property type="entry name" value="Vaccinia Virus protein VP39"/>
    <property type="match status" value="1"/>
</dbReference>
<sequence length="258" mass="27618">MLHGEFLDPRLVAVYDAAYRWGLDDDFFRSVAAETPGARVLDLGCGTGRLTLGLAAAGHTVTGIDPAPASLAAARAKSGAEQVTWVDGTAANAPDGAFDLVVMSSHVAQFFVTDDAWARTLADLHRSLVPGGRLVFDTRDPRARAWERWNPADSRRTVLLPDGRTVTTWTEVTAVTGAEPAAKSAADPAPPVSVGFTLHHLFPDGTELLSEATLRFRTEHELRTSLRAAGFAVERIHGGWAREPVGAGDGEFLVLARR</sequence>
<dbReference type="InterPro" id="IPR029063">
    <property type="entry name" value="SAM-dependent_MTases_sf"/>
</dbReference>
<dbReference type="PANTHER" id="PTHR43861:SF1">
    <property type="entry name" value="TRANS-ACONITATE 2-METHYLTRANSFERASE"/>
    <property type="match status" value="1"/>
</dbReference>
<dbReference type="GO" id="GO:0032259">
    <property type="term" value="P:methylation"/>
    <property type="evidence" value="ECO:0007669"/>
    <property type="project" value="UniProtKB-KW"/>
</dbReference>
<evidence type="ECO:0000259" key="3">
    <source>
        <dbReference type="Pfam" id="PF13649"/>
    </source>
</evidence>
<proteinExistence type="predicted"/>
<keyword evidence="1 4" id="KW-0489">Methyltransferase</keyword>
<dbReference type="Pfam" id="PF13649">
    <property type="entry name" value="Methyltransf_25"/>
    <property type="match status" value="1"/>
</dbReference>
<evidence type="ECO:0000313" key="4">
    <source>
        <dbReference type="EMBL" id="MFC7307780.1"/>
    </source>
</evidence>
<dbReference type="CDD" id="cd02440">
    <property type="entry name" value="AdoMet_MTases"/>
    <property type="match status" value="1"/>
</dbReference>
<dbReference type="RefSeq" id="WP_381835142.1">
    <property type="nucleotide sequence ID" value="NZ_JBHTCF010000012.1"/>
</dbReference>
<evidence type="ECO:0000256" key="2">
    <source>
        <dbReference type="ARBA" id="ARBA00022679"/>
    </source>
</evidence>
<comment type="caution">
    <text evidence="4">The sequence shown here is derived from an EMBL/GenBank/DDBJ whole genome shotgun (WGS) entry which is preliminary data.</text>
</comment>
<dbReference type="PANTHER" id="PTHR43861">
    <property type="entry name" value="TRANS-ACONITATE 2-METHYLTRANSFERASE-RELATED"/>
    <property type="match status" value="1"/>
</dbReference>
<dbReference type="InterPro" id="IPR041698">
    <property type="entry name" value="Methyltransf_25"/>
</dbReference>
<dbReference type="GO" id="GO:0008168">
    <property type="term" value="F:methyltransferase activity"/>
    <property type="evidence" value="ECO:0007669"/>
    <property type="project" value="UniProtKB-KW"/>
</dbReference>
<name>A0ABW2JQZ2_9ACTN</name>
<evidence type="ECO:0000313" key="5">
    <source>
        <dbReference type="Proteomes" id="UP001596523"/>
    </source>
</evidence>
<protein>
    <submittedName>
        <fullName evidence="4">Class I SAM-dependent methyltransferase</fullName>
        <ecNumber evidence="4">2.1.1.-</ecNumber>
    </submittedName>
</protein>
<gene>
    <name evidence="4" type="ORF">ACFQVC_26595</name>
</gene>
<keyword evidence="2 4" id="KW-0808">Transferase</keyword>
<organism evidence="4 5">
    <name type="scientific">Streptomyces monticola</name>
    <dbReference type="NCBI Taxonomy" id="2666263"/>
    <lineage>
        <taxon>Bacteria</taxon>
        <taxon>Bacillati</taxon>
        <taxon>Actinomycetota</taxon>
        <taxon>Actinomycetes</taxon>
        <taxon>Kitasatosporales</taxon>
        <taxon>Streptomycetaceae</taxon>
        <taxon>Streptomyces</taxon>
    </lineage>
</organism>
<dbReference type="EC" id="2.1.1.-" evidence="4"/>
<keyword evidence="5" id="KW-1185">Reference proteome</keyword>
<dbReference type="Proteomes" id="UP001596523">
    <property type="component" value="Unassembled WGS sequence"/>
</dbReference>
<feature type="domain" description="Methyltransferase" evidence="3">
    <location>
        <begin position="40"/>
        <end position="132"/>
    </location>
</feature>
<accession>A0ABW2JQZ2</accession>
<reference evidence="5" key="1">
    <citation type="journal article" date="2019" name="Int. J. Syst. Evol. Microbiol.">
        <title>The Global Catalogue of Microorganisms (GCM) 10K type strain sequencing project: providing services to taxonomists for standard genome sequencing and annotation.</title>
        <authorList>
            <consortium name="The Broad Institute Genomics Platform"/>
            <consortium name="The Broad Institute Genome Sequencing Center for Infectious Disease"/>
            <person name="Wu L."/>
            <person name="Ma J."/>
        </authorList>
    </citation>
    <scope>NUCLEOTIDE SEQUENCE [LARGE SCALE GENOMIC DNA]</scope>
    <source>
        <strain evidence="5">SYNS20</strain>
    </source>
</reference>
<dbReference type="EMBL" id="JBHTCF010000012">
    <property type="protein sequence ID" value="MFC7307780.1"/>
    <property type="molecule type" value="Genomic_DNA"/>
</dbReference>
<evidence type="ECO:0000256" key="1">
    <source>
        <dbReference type="ARBA" id="ARBA00022603"/>
    </source>
</evidence>
<dbReference type="SUPFAM" id="SSF53335">
    <property type="entry name" value="S-adenosyl-L-methionine-dependent methyltransferases"/>
    <property type="match status" value="1"/>
</dbReference>